<dbReference type="EMBL" id="NCVQ01000004">
    <property type="protein sequence ID" value="PWZ32905.1"/>
    <property type="molecule type" value="Genomic_DNA"/>
</dbReference>
<organism evidence="1 2">
    <name type="scientific">Zea mays</name>
    <name type="common">Maize</name>
    <dbReference type="NCBI Taxonomy" id="4577"/>
    <lineage>
        <taxon>Eukaryota</taxon>
        <taxon>Viridiplantae</taxon>
        <taxon>Streptophyta</taxon>
        <taxon>Embryophyta</taxon>
        <taxon>Tracheophyta</taxon>
        <taxon>Spermatophyta</taxon>
        <taxon>Magnoliopsida</taxon>
        <taxon>Liliopsida</taxon>
        <taxon>Poales</taxon>
        <taxon>Poaceae</taxon>
        <taxon>PACMAD clade</taxon>
        <taxon>Panicoideae</taxon>
        <taxon>Andropogonodae</taxon>
        <taxon>Andropogoneae</taxon>
        <taxon>Tripsacinae</taxon>
        <taxon>Zea</taxon>
    </lineage>
</organism>
<evidence type="ECO:0000313" key="1">
    <source>
        <dbReference type="EMBL" id="PWZ32905.1"/>
    </source>
</evidence>
<name>A0A3L6FI61_MAIZE</name>
<accession>A0A3L6FI61</accession>
<sequence>ATITRTRSFYKFTPPSHNLLSFPRSKSCRGYQPQVSLSSLPSTFSPLRALSVFLDRRCGVARPDVLARVRVGSARVAAIPGQPAWASARPGTPARGTVRCPAPPCRGQPWLRVRPLPSEPSRCPTRMLSRLRPTSLRASPWL</sequence>
<proteinExistence type="predicted"/>
<evidence type="ECO:0000313" key="2">
    <source>
        <dbReference type="Proteomes" id="UP000251960"/>
    </source>
</evidence>
<dbReference type="AlphaFoldDB" id="A0A3L6FI61"/>
<comment type="caution">
    <text evidence="1">The sequence shown here is derived from an EMBL/GenBank/DDBJ whole genome shotgun (WGS) entry which is preliminary data.</text>
</comment>
<feature type="non-terminal residue" evidence="1">
    <location>
        <position position="1"/>
    </location>
</feature>
<dbReference type="Proteomes" id="UP000251960">
    <property type="component" value="Chromosome 3"/>
</dbReference>
<reference evidence="1 2" key="1">
    <citation type="journal article" date="2018" name="Nat. Genet.">
        <title>Extensive intraspecific gene order and gene structural variations between Mo17 and other maize genomes.</title>
        <authorList>
            <person name="Sun S."/>
            <person name="Zhou Y."/>
            <person name="Chen J."/>
            <person name="Shi J."/>
            <person name="Zhao H."/>
            <person name="Zhao H."/>
            <person name="Song W."/>
            <person name="Zhang M."/>
            <person name="Cui Y."/>
            <person name="Dong X."/>
            <person name="Liu H."/>
            <person name="Ma X."/>
            <person name="Jiao Y."/>
            <person name="Wang B."/>
            <person name="Wei X."/>
            <person name="Stein J.C."/>
            <person name="Glaubitz J.C."/>
            <person name="Lu F."/>
            <person name="Yu G."/>
            <person name="Liang C."/>
            <person name="Fengler K."/>
            <person name="Li B."/>
            <person name="Rafalski A."/>
            <person name="Schnable P.S."/>
            <person name="Ware D.H."/>
            <person name="Buckler E.S."/>
            <person name="Lai J."/>
        </authorList>
    </citation>
    <scope>NUCLEOTIDE SEQUENCE [LARGE SCALE GENOMIC DNA]</scope>
    <source>
        <strain evidence="2">cv. Missouri 17</strain>
        <tissue evidence="1">Seedling</tissue>
    </source>
</reference>
<gene>
    <name evidence="1" type="ORF">Zm00014a_021620</name>
</gene>
<protein>
    <submittedName>
        <fullName evidence="1">Uncharacterized protein</fullName>
    </submittedName>
</protein>